<dbReference type="EMBL" id="MU005576">
    <property type="protein sequence ID" value="KAF2686800.1"/>
    <property type="molecule type" value="Genomic_DNA"/>
</dbReference>
<dbReference type="AlphaFoldDB" id="A0A6G1J9A1"/>
<sequence>MNNLAFTFRAQSRNTDSILLLEKCVQLPQHNLGSQHLHTTPSLLALNGWRFKNVDISI</sequence>
<name>A0A6G1J9A1_9PLEO</name>
<dbReference type="Proteomes" id="UP000799291">
    <property type="component" value="Unassembled WGS sequence"/>
</dbReference>
<protein>
    <submittedName>
        <fullName evidence="1">Uncharacterized protein</fullName>
    </submittedName>
</protein>
<evidence type="ECO:0000313" key="2">
    <source>
        <dbReference type="Proteomes" id="UP000799291"/>
    </source>
</evidence>
<keyword evidence="2" id="KW-1185">Reference proteome</keyword>
<reference evidence="1" key="1">
    <citation type="journal article" date="2020" name="Stud. Mycol.">
        <title>101 Dothideomycetes genomes: a test case for predicting lifestyles and emergence of pathogens.</title>
        <authorList>
            <person name="Haridas S."/>
            <person name="Albert R."/>
            <person name="Binder M."/>
            <person name="Bloem J."/>
            <person name="Labutti K."/>
            <person name="Salamov A."/>
            <person name="Andreopoulos B."/>
            <person name="Baker S."/>
            <person name="Barry K."/>
            <person name="Bills G."/>
            <person name="Bluhm B."/>
            <person name="Cannon C."/>
            <person name="Castanera R."/>
            <person name="Culley D."/>
            <person name="Daum C."/>
            <person name="Ezra D."/>
            <person name="Gonzalez J."/>
            <person name="Henrissat B."/>
            <person name="Kuo A."/>
            <person name="Liang C."/>
            <person name="Lipzen A."/>
            <person name="Lutzoni F."/>
            <person name="Magnuson J."/>
            <person name="Mondo S."/>
            <person name="Nolan M."/>
            <person name="Ohm R."/>
            <person name="Pangilinan J."/>
            <person name="Park H.-J."/>
            <person name="Ramirez L."/>
            <person name="Alfaro M."/>
            <person name="Sun H."/>
            <person name="Tritt A."/>
            <person name="Yoshinaga Y."/>
            <person name="Zwiers L.-H."/>
            <person name="Turgeon B."/>
            <person name="Goodwin S."/>
            <person name="Spatafora J."/>
            <person name="Crous P."/>
            <person name="Grigoriev I."/>
        </authorList>
    </citation>
    <scope>NUCLEOTIDE SEQUENCE</scope>
    <source>
        <strain evidence="1">CBS 122367</strain>
    </source>
</reference>
<gene>
    <name evidence="1" type="ORF">K458DRAFT_470755</name>
</gene>
<organism evidence="1 2">
    <name type="scientific">Lentithecium fluviatile CBS 122367</name>
    <dbReference type="NCBI Taxonomy" id="1168545"/>
    <lineage>
        <taxon>Eukaryota</taxon>
        <taxon>Fungi</taxon>
        <taxon>Dikarya</taxon>
        <taxon>Ascomycota</taxon>
        <taxon>Pezizomycotina</taxon>
        <taxon>Dothideomycetes</taxon>
        <taxon>Pleosporomycetidae</taxon>
        <taxon>Pleosporales</taxon>
        <taxon>Massarineae</taxon>
        <taxon>Lentitheciaceae</taxon>
        <taxon>Lentithecium</taxon>
    </lineage>
</organism>
<accession>A0A6G1J9A1</accession>
<evidence type="ECO:0000313" key="1">
    <source>
        <dbReference type="EMBL" id="KAF2686800.1"/>
    </source>
</evidence>
<proteinExistence type="predicted"/>